<dbReference type="GO" id="GO:0051301">
    <property type="term" value="P:cell division"/>
    <property type="evidence" value="ECO:0007669"/>
    <property type="project" value="UniProtKB-KW"/>
</dbReference>
<feature type="region of interest" description="Disordered" evidence="1">
    <location>
        <begin position="72"/>
        <end position="96"/>
    </location>
</feature>
<keyword evidence="2" id="KW-0131">Cell cycle</keyword>
<evidence type="ECO:0000313" key="3">
    <source>
        <dbReference type="Proteomes" id="UP000377798"/>
    </source>
</evidence>
<dbReference type="InterPro" id="IPR007838">
    <property type="entry name" value="Cell_div_ZapA-like"/>
</dbReference>
<dbReference type="InterPro" id="IPR053712">
    <property type="entry name" value="Bac_CellDiv_Activator"/>
</dbReference>
<dbReference type="Gene3D" id="6.10.250.790">
    <property type="match status" value="1"/>
</dbReference>
<reference evidence="2 3" key="1">
    <citation type="submission" date="2019-02" db="EMBL/GenBank/DDBJ databases">
        <authorList>
            <consortium name="Pathogen Informatics"/>
        </authorList>
    </citation>
    <scope>NUCLEOTIDE SEQUENCE [LARGE SCALE GENOMIC DNA]</scope>
    <source>
        <strain evidence="2 3">3012STDY7089603</strain>
    </source>
</reference>
<dbReference type="EMBL" id="CAACYI010000001">
    <property type="protein sequence ID" value="VFB16797.1"/>
    <property type="molecule type" value="Genomic_DNA"/>
</dbReference>
<evidence type="ECO:0000256" key="1">
    <source>
        <dbReference type="SAM" id="MobiDB-lite"/>
    </source>
</evidence>
<dbReference type="InterPro" id="IPR036192">
    <property type="entry name" value="Cell_div_ZapA-like_sf"/>
</dbReference>
<dbReference type="AlphaFoldDB" id="A0A8H2QYD1"/>
<organism evidence="2 3">
    <name type="scientific">Urinicoccus massiliensis</name>
    <dbReference type="NCBI Taxonomy" id="1723382"/>
    <lineage>
        <taxon>Bacteria</taxon>
        <taxon>Bacillati</taxon>
        <taxon>Bacillota</taxon>
        <taxon>Tissierellia</taxon>
        <taxon>Tissierellales</taxon>
        <taxon>Peptoniphilaceae</taxon>
        <taxon>Urinicoccus</taxon>
    </lineage>
</organism>
<keyword evidence="3" id="KW-1185">Reference proteome</keyword>
<dbReference type="SUPFAM" id="SSF102829">
    <property type="entry name" value="Cell division protein ZapA-like"/>
    <property type="match status" value="1"/>
</dbReference>
<feature type="compositionally biased region" description="Basic and acidic residues" evidence="1">
    <location>
        <begin position="78"/>
        <end position="96"/>
    </location>
</feature>
<name>A0A8H2QYD1_9FIRM</name>
<comment type="caution">
    <text evidence="2">The sequence shown here is derived from an EMBL/GenBank/DDBJ whole genome shotgun (WGS) entry which is preliminary data.</text>
</comment>
<proteinExistence type="predicted"/>
<dbReference type="Pfam" id="PF05164">
    <property type="entry name" value="ZapA"/>
    <property type="match status" value="1"/>
</dbReference>
<accession>A0A8H2QYD1</accession>
<sequence length="182" mass="21148">MDRIKVDIDGMNFYVVGSDDQEKIQKMAGELTQKIQETAKANYRLNQVQGLVLTALNLLNDLYQARENLDDLASENPENEKIQKSQEENRALKEEEQRLLEEKKGLQEKVRDLTQKKKDLEGEVRELKGYLDLAKRDLKSAQDQVARFDQKEKAYEDKIYQDQVTIVDLQKEVSLLKGSEEE</sequence>
<keyword evidence="2" id="KW-0132">Cell division</keyword>
<dbReference type="Proteomes" id="UP000377798">
    <property type="component" value="Unassembled WGS sequence"/>
</dbReference>
<gene>
    <name evidence="2" type="ORF">NCTC13150_01366</name>
</gene>
<dbReference type="RefSeq" id="WP_219849958.1">
    <property type="nucleotide sequence ID" value="NZ_CAACYI010000001.1"/>
</dbReference>
<evidence type="ECO:0000313" key="2">
    <source>
        <dbReference type="EMBL" id="VFB16797.1"/>
    </source>
</evidence>
<protein>
    <submittedName>
        <fullName evidence="2">Cell division protein ZapA</fullName>
    </submittedName>
</protein>